<dbReference type="AlphaFoldDB" id="A0A023X1J2"/>
<dbReference type="Proteomes" id="UP001281130">
    <property type="component" value="Unassembled WGS sequence"/>
</dbReference>
<dbReference type="RefSeq" id="WP_038680617.1">
    <property type="nucleotide sequence ID" value="NZ_CP007514.1"/>
</dbReference>
<feature type="coiled-coil region" evidence="1">
    <location>
        <begin position="51"/>
        <end position="85"/>
    </location>
</feature>
<keyword evidence="4" id="KW-1185">Reference proteome</keyword>
<dbReference type="KEGG" id="rrd:RradSPS_0602"/>
<name>A0A023X1J2_RUBRA</name>
<dbReference type="SUPFAM" id="SSF109755">
    <property type="entry name" value="PhoU-like"/>
    <property type="match status" value="1"/>
</dbReference>
<reference evidence="3" key="2">
    <citation type="submission" date="2023-11" db="EMBL/GenBank/DDBJ databases">
        <title>MicrobeMod: A computational toolkit for identifying prokaryotic methylation and restriction-modification with nanopore sequencing.</title>
        <authorList>
            <person name="Crits-Christoph A."/>
            <person name="Kang S.C."/>
            <person name="Lee H."/>
            <person name="Ostrov N."/>
        </authorList>
    </citation>
    <scope>NUCLEOTIDE SEQUENCE</scope>
    <source>
        <strain evidence="3">ATCC 51242</strain>
    </source>
</reference>
<dbReference type="OrthoDB" id="5244492at2"/>
<evidence type="ECO:0000313" key="2">
    <source>
        <dbReference type="EMBL" id="AHY45885.1"/>
    </source>
</evidence>
<dbReference type="HOGENOM" id="CLU_2182008_0_0_11"/>
<dbReference type="Proteomes" id="UP000025229">
    <property type="component" value="Chromosome"/>
</dbReference>
<organism evidence="2 4">
    <name type="scientific">Rubrobacter radiotolerans</name>
    <name type="common">Arthrobacter radiotolerans</name>
    <dbReference type="NCBI Taxonomy" id="42256"/>
    <lineage>
        <taxon>Bacteria</taxon>
        <taxon>Bacillati</taxon>
        <taxon>Actinomycetota</taxon>
        <taxon>Rubrobacteria</taxon>
        <taxon>Rubrobacterales</taxon>
        <taxon>Rubrobacteraceae</taxon>
        <taxon>Rubrobacter</taxon>
    </lineage>
</organism>
<dbReference type="EMBL" id="CP007514">
    <property type="protein sequence ID" value="AHY45885.1"/>
    <property type="molecule type" value="Genomic_DNA"/>
</dbReference>
<evidence type="ECO:0000313" key="4">
    <source>
        <dbReference type="Proteomes" id="UP000025229"/>
    </source>
</evidence>
<keyword evidence="1" id="KW-0175">Coiled coil</keyword>
<proteinExistence type="predicted"/>
<evidence type="ECO:0000256" key="1">
    <source>
        <dbReference type="SAM" id="Coils"/>
    </source>
</evidence>
<dbReference type="STRING" id="42256.RradSPS_0602"/>
<evidence type="ECO:0008006" key="5">
    <source>
        <dbReference type="Google" id="ProtNLM"/>
    </source>
</evidence>
<dbReference type="EMBL" id="JAWXXX010000001">
    <property type="protein sequence ID" value="MDX5893298.1"/>
    <property type="molecule type" value="Genomic_DNA"/>
</dbReference>
<gene>
    <name evidence="2" type="ORF">RradSPS_0602</name>
    <name evidence="3" type="ORF">SIL72_04565</name>
</gene>
<protein>
    <recommendedName>
        <fullName evidence="5">Phasin protein</fullName>
    </recommendedName>
</protein>
<evidence type="ECO:0000313" key="3">
    <source>
        <dbReference type="EMBL" id="MDX5893298.1"/>
    </source>
</evidence>
<reference evidence="2 4" key="1">
    <citation type="submission" date="2014-03" db="EMBL/GenBank/DDBJ databases">
        <title>Complete genome sequence of the Radio-Resistant Rubrobacter radiotolerans RSPS-4.</title>
        <authorList>
            <person name="Egas C.C."/>
            <person name="Barroso C.C."/>
            <person name="Froufe H.J.C."/>
            <person name="Pacheco J.J."/>
            <person name="Albuquerque L.L."/>
            <person name="da Costa M.M.S."/>
        </authorList>
    </citation>
    <scope>NUCLEOTIDE SEQUENCE [LARGE SCALE GENOMIC DNA]</scope>
    <source>
        <strain evidence="2 4">RSPS-4</strain>
    </source>
</reference>
<sequence length="109" mass="12517">MAVKKNQERVGAAAEKLAETTRESYGVVVDHMAGLQERNVRFAQSVVDESIEEFRRQVESNRALAQELAERTEEQRGAYQQLVNESVDAYMDLLYAPFGFYKRNLESVR</sequence>
<accession>A0A023X1J2</accession>